<keyword evidence="7" id="KW-1278">Translocase</keyword>
<evidence type="ECO:0000256" key="12">
    <source>
        <dbReference type="RuleBase" id="RU362081"/>
    </source>
</evidence>
<keyword evidence="5 12" id="KW-0547">Nucleotide-binding</keyword>
<dbReference type="GO" id="GO:0016887">
    <property type="term" value="F:ATP hydrolysis activity"/>
    <property type="evidence" value="ECO:0007669"/>
    <property type="project" value="InterPro"/>
</dbReference>
<dbReference type="SFLD" id="SFLDF00027">
    <property type="entry name" value="p-type_atpase"/>
    <property type="match status" value="1"/>
</dbReference>
<dbReference type="GO" id="GO:0043682">
    <property type="term" value="F:P-type divalent copper transporter activity"/>
    <property type="evidence" value="ECO:0007669"/>
    <property type="project" value="UniProtKB-EC"/>
</dbReference>
<dbReference type="PANTHER" id="PTHR43520:SF8">
    <property type="entry name" value="P-TYPE CU(+) TRANSPORTER"/>
    <property type="match status" value="1"/>
</dbReference>
<feature type="transmembrane region" description="Helical" evidence="12">
    <location>
        <begin position="194"/>
        <end position="214"/>
    </location>
</feature>
<keyword evidence="14" id="KW-0378">Hydrolase</keyword>
<dbReference type="PROSITE" id="PS01047">
    <property type="entry name" value="HMA_1"/>
    <property type="match status" value="1"/>
</dbReference>
<dbReference type="CDD" id="cd02094">
    <property type="entry name" value="P-type_ATPase_Cu-like"/>
    <property type="match status" value="1"/>
</dbReference>
<dbReference type="NCBIfam" id="TIGR01494">
    <property type="entry name" value="ATPase_P-type"/>
    <property type="match status" value="1"/>
</dbReference>
<dbReference type="InterPro" id="IPR059000">
    <property type="entry name" value="ATPase_P-type_domA"/>
</dbReference>
<evidence type="ECO:0000256" key="10">
    <source>
        <dbReference type="ARBA" id="ARBA00038904"/>
    </source>
</evidence>
<keyword evidence="6 12" id="KW-0067">ATP-binding</keyword>
<reference evidence="14" key="1">
    <citation type="journal article" date="2010" name="Nature">
        <title>The Dynamic genome of Hydra.</title>
        <authorList>
            <person name="Chapman J.A."/>
            <person name="Kirkness E.F."/>
            <person name="Simakov O."/>
            <person name="Hampson S.E."/>
            <person name="Mitros T."/>
            <person name="Weinmaier T."/>
            <person name="Rattei T."/>
            <person name="Balasubramanian P.G."/>
            <person name="Borman J."/>
            <person name="Busam D."/>
            <person name="Disbennett K."/>
            <person name="Pfannkoch C."/>
            <person name="Sumin N."/>
            <person name="Sutton G."/>
            <person name="Viswanathan L."/>
            <person name="Walenz B."/>
            <person name="Goodstein D.M."/>
            <person name="Hellsten U."/>
            <person name="Kawashima T."/>
            <person name="Prochnik S.E."/>
            <person name="Putnam N.H."/>
            <person name="Shu S."/>
            <person name="Blumberg B."/>
            <person name="Dana C.E."/>
            <person name="Gee L."/>
            <person name="Kibler D.F."/>
            <person name="Law L."/>
            <person name="Lindgens D."/>
            <person name="Martinez D.E."/>
            <person name="Peng J."/>
            <person name="Wigge P.A."/>
            <person name="Bertulat B."/>
            <person name="Guder C."/>
            <person name="Nakamura Y."/>
            <person name="Ozbek S."/>
            <person name="Watanabe H."/>
            <person name="Khalturin K."/>
            <person name="Hemmrich G."/>
            <person name="Franke A."/>
            <person name="Augustin R."/>
            <person name="Fraune S."/>
            <person name="Hayakawa E."/>
            <person name="Hayakawa S."/>
            <person name="Hirose M."/>
            <person name="Hwang J."/>
            <person name="Ikeo K."/>
            <person name="Nishimiya-Fujisawa C."/>
            <person name="Ogura A."/>
            <person name="Takahashi T."/>
            <person name="Steinmetz P.R."/>
            <person name="Zhang X."/>
            <person name="Aufschnaiter R."/>
            <person name="Eder M.K."/>
            <person name="Gorny A.K."/>
            <person name="Salvenmoser W."/>
            <person name="Heimberg A.M."/>
            <person name="Wheeler B.M."/>
            <person name="Peterson K.J."/>
            <person name="Boettger A."/>
            <person name="Tischler P."/>
            <person name="Wolf A."/>
            <person name="Gojobori T."/>
            <person name="Remington K.A."/>
            <person name="Strausberg R.L."/>
            <person name="Venter J."/>
            <person name="Technau U."/>
            <person name="Hobmayer B."/>
            <person name="Bosch T.C."/>
            <person name="Holstein T.W."/>
            <person name="Fujisawa T."/>
            <person name="Bode H.R."/>
            <person name="David C.N."/>
            <person name="Rokhsar D.S."/>
            <person name="Steele R.E."/>
        </authorList>
    </citation>
    <scope>NUCLEOTIDE SEQUENCE</scope>
</reference>
<dbReference type="InterPro" id="IPR006121">
    <property type="entry name" value="HMA_dom"/>
</dbReference>
<accession>C9YCG7</accession>
<dbReference type="SFLD" id="SFLDS00003">
    <property type="entry name" value="Haloacid_Dehalogenase"/>
    <property type="match status" value="1"/>
</dbReference>
<dbReference type="Gene3D" id="3.30.70.100">
    <property type="match status" value="1"/>
</dbReference>
<dbReference type="InterPro" id="IPR017969">
    <property type="entry name" value="Heavy-metal-associated_CS"/>
</dbReference>
<dbReference type="GO" id="GO:0005886">
    <property type="term" value="C:plasma membrane"/>
    <property type="evidence" value="ECO:0007669"/>
    <property type="project" value="UniProtKB-SubCell"/>
</dbReference>
<dbReference type="GO" id="GO:0005507">
    <property type="term" value="F:copper ion binding"/>
    <property type="evidence" value="ECO:0007669"/>
    <property type="project" value="TreeGrafter"/>
</dbReference>
<name>C9YCG7_CURXX</name>
<dbReference type="GO" id="GO:0055070">
    <property type="term" value="P:copper ion homeostasis"/>
    <property type="evidence" value="ECO:0007669"/>
    <property type="project" value="TreeGrafter"/>
</dbReference>
<feature type="transmembrane region" description="Helical" evidence="12">
    <location>
        <begin position="376"/>
        <end position="396"/>
    </location>
</feature>
<dbReference type="SUPFAM" id="SSF55008">
    <property type="entry name" value="HMA, heavy metal-associated domain"/>
    <property type="match status" value="1"/>
</dbReference>
<gene>
    <name evidence="14" type="primary">actP1</name>
    <name evidence="14" type="ORF">Csp_C23960</name>
</gene>
<feature type="transmembrane region" description="Helical" evidence="12">
    <location>
        <begin position="152"/>
        <end position="174"/>
    </location>
</feature>
<keyword evidence="4 12" id="KW-0479">Metal-binding</keyword>
<dbReference type="AlphaFoldDB" id="C9YCG7"/>
<dbReference type="GO" id="GO:0012505">
    <property type="term" value="C:endomembrane system"/>
    <property type="evidence" value="ECO:0007669"/>
    <property type="project" value="UniProtKB-SubCell"/>
</dbReference>
<evidence type="ECO:0000256" key="3">
    <source>
        <dbReference type="ARBA" id="ARBA00022692"/>
    </source>
</evidence>
<evidence type="ECO:0000256" key="2">
    <source>
        <dbReference type="ARBA" id="ARBA00006024"/>
    </source>
</evidence>
<evidence type="ECO:0000256" key="5">
    <source>
        <dbReference type="ARBA" id="ARBA00022741"/>
    </source>
</evidence>
<proteinExistence type="inferred from homology"/>
<dbReference type="PRINTS" id="PR00119">
    <property type="entry name" value="CATATPASE"/>
</dbReference>
<dbReference type="InterPro" id="IPR044492">
    <property type="entry name" value="P_typ_ATPase_HD_dom"/>
</dbReference>
<dbReference type="InterPro" id="IPR027256">
    <property type="entry name" value="P-typ_ATPase_IB"/>
</dbReference>
<evidence type="ECO:0000256" key="4">
    <source>
        <dbReference type="ARBA" id="ARBA00022723"/>
    </source>
</evidence>
<dbReference type="PROSITE" id="PS00154">
    <property type="entry name" value="ATPASE_E1_E2"/>
    <property type="match status" value="1"/>
</dbReference>
<dbReference type="SFLD" id="SFLDG00002">
    <property type="entry name" value="C1.7:_P-type_atpase_like"/>
    <property type="match status" value="1"/>
</dbReference>
<dbReference type="InterPro" id="IPR023299">
    <property type="entry name" value="ATPase_P-typ_cyto_dom_N"/>
</dbReference>
<dbReference type="SUPFAM" id="SSF81665">
    <property type="entry name" value="Calcium ATPase, transmembrane domain M"/>
    <property type="match status" value="1"/>
</dbReference>
<dbReference type="InterPro" id="IPR008250">
    <property type="entry name" value="ATPase_P-typ_transduc_dom_A_sf"/>
</dbReference>
<dbReference type="SUPFAM" id="SSF81653">
    <property type="entry name" value="Calcium ATPase, transduction domain A"/>
    <property type="match status" value="1"/>
</dbReference>
<dbReference type="NCBIfam" id="TIGR01511">
    <property type="entry name" value="ATPase-IB1_Cu"/>
    <property type="match status" value="1"/>
</dbReference>
<dbReference type="CDD" id="cd00371">
    <property type="entry name" value="HMA"/>
    <property type="match status" value="1"/>
</dbReference>
<dbReference type="Gene3D" id="3.40.50.1000">
    <property type="entry name" value="HAD superfamily/HAD-like"/>
    <property type="match status" value="1"/>
</dbReference>
<dbReference type="InterPro" id="IPR018303">
    <property type="entry name" value="ATPase_P-typ_P_site"/>
</dbReference>
<keyword evidence="8 12" id="KW-1133">Transmembrane helix</keyword>
<dbReference type="InterPro" id="IPR036412">
    <property type="entry name" value="HAD-like_sf"/>
</dbReference>
<dbReference type="Gene3D" id="3.40.1110.10">
    <property type="entry name" value="Calcium-transporting ATPase, cytoplasmic domain N"/>
    <property type="match status" value="1"/>
</dbReference>
<dbReference type="Gene3D" id="2.70.150.10">
    <property type="entry name" value="Calcium-transporting ATPase, cytoplasmic transduction domain A"/>
    <property type="match status" value="1"/>
</dbReference>
<evidence type="ECO:0000256" key="1">
    <source>
        <dbReference type="ARBA" id="ARBA00004127"/>
    </source>
</evidence>
<dbReference type="Pfam" id="PF00122">
    <property type="entry name" value="E1-E2_ATPase"/>
    <property type="match status" value="1"/>
</dbReference>
<dbReference type="FunFam" id="2.70.150.10:FF:000002">
    <property type="entry name" value="Copper-transporting ATPase 1, putative"/>
    <property type="match status" value="1"/>
</dbReference>
<evidence type="ECO:0000259" key="13">
    <source>
        <dbReference type="PROSITE" id="PS50846"/>
    </source>
</evidence>
<dbReference type="Pfam" id="PF00403">
    <property type="entry name" value="HMA"/>
    <property type="match status" value="1"/>
</dbReference>
<comment type="catalytic activity">
    <reaction evidence="11">
        <text>Cu(2+)(in) + ATP + H2O = Cu(2+)(out) + ADP + phosphate + H(+)</text>
        <dbReference type="Rhea" id="RHEA:10376"/>
        <dbReference type="ChEBI" id="CHEBI:15377"/>
        <dbReference type="ChEBI" id="CHEBI:15378"/>
        <dbReference type="ChEBI" id="CHEBI:29036"/>
        <dbReference type="ChEBI" id="CHEBI:30616"/>
        <dbReference type="ChEBI" id="CHEBI:43474"/>
        <dbReference type="ChEBI" id="CHEBI:456216"/>
        <dbReference type="EC" id="7.2.2.9"/>
    </reaction>
</comment>
<comment type="similarity">
    <text evidence="2 12">Belongs to the cation transport ATPase (P-type) (TC 3.A.3) family. Type IB subfamily.</text>
</comment>
<evidence type="ECO:0000256" key="11">
    <source>
        <dbReference type="ARBA" id="ARBA00047424"/>
    </source>
</evidence>
<comment type="subcellular location">
    <subcellularLocation>
        <location evidence="12">Cell membrane</location>
    </subcellularLocation>
    <subcellularLocation>
        <location evidence="1">Endomembrane system</location>
        <topology evidence="1">Multi-pass membrane protein</topology>
    </subcellularLocation>
</comment>
<organism evidence="14">
    <name type="scientific">Curvibacter symbiont subsp. Hydra magnipapillata</name>
    <dbReference type="NCBI Taxonomy" id="667019"/>
    <lineage>
        <taxon>Bacteria</taxon>
        <taxon>Pseudomonadati</taxon>
        <taxon>Pseudomonadota</taxon>
        <taxon>Betaproteobacteria</taxon>
        <taxon>Burkholderiales</taxon>
        <taxon>Comamonadaceae</taxon>
        <taxon>Curvibacter</taxon>
    </lineage>
</organism>
<feature type="transmembrane region" description="Helical" evidence="12">
    <location>
        <begin position="348"/>
        <end position="370"/>
    </location>
</feature>
<feature type="transmembrane region" description="Helical" evidence="12">
    <location>
        <begin position="88"/>
        <end position="109"/>
    </location>
</feature>
<dbReference type="GO" id="GO:0005524">
    <property type="term" value="F:ATP binding"/>
    <property type="evidence" value="ECO:0007669"/>
    <property type="project" value="UniProtKB-UniRule"/>
</dbReference>
<dbReference type="Pfam" id="PF00702">
    <property type="entry name" value="Hydrolase"/>
    <property type="match status" value="1"/>
</dbReference>
<evidence type="ECO:0000256" key="8">
    <source>
        <dbReference type="ARBA" id="ARBA00022989"/>
    </source>
</evidence>
<dbReference type="NCBIfam" id="TIGR01525">
    <property type="entry name" value="ATPase-IB_hvy"/>
    <property type="match status" value="1"/>
</dbReference>
<evidence type="ECO:0000256" key="7">
    <source>
        <dbReference type="ARBA" id="ARBA00022967"/>
    </source>
</evidence>
<dbReference type="FunFam" id="3.30.70.100:FF:000005">
    <property type="entry name" value="Copper-exporting P-type ATPase A"/>
    <property type="match status" value="1"/>
</dbReference>
<dbReference type="PANTHER" id="PTHR43520">
    <property type="entry name" value="ATP7, ISOFORM B"/>
    <property type="match status" value="1"/>
</dbReference>
<evidence type="ECO:0000313" key="14">
    <source>
        <dbReference type="EMBL" id="CBA30520.1"/>
    </source>
</evidence>
<dbReference type="EC" id="7.2.2.9" evidence="10"/>
<keyword evidence="12" id="KW-1003">Cell membrane</keyword>
<evidence type="ECO:0000256" key="9">
    <source>
        <dbReference type="ARBA" id="ARBA00023136"/>
    </source>
</evidence>
<feature type="domain" description="HMA" evidence="13">
    <location>
        <begin position="9"/>
        <end position="74"/>
    </location>
</feature>
<feature type="transmembrane region" description="Helical" evidence="12">
    <location>
        <begin position="121"/>
        <end position="140"/>
    </location>
</feature>
<dbReference type="SUPFAM" id="SSF56784">
    <property type="entry name" value="HAD-like"/>
    <property type="match status" value="1"/>
</dbReference>
<keyword evidence="3 12" id="KW-0812">Transmembrane</keyword>
<dbReference type="InterPro" id="IPR036163">
    <property type="entry name" value="HMA_dom_sf"/>
</dbReference>
<protein>
    <recommendedName>
        <fullName evidence="10">P-type Cu(2+) transporter</fullName>
        <ecNumber evidence="10">7.2.2.9</ecNumber>
    </recommendedName>
</protein>
<keyword evidence="9 12" id="KW-0472">Membrane</keyword>
<dbReference type="PROSITE" id="PS50846">
    <property type="entry name" value="HMA_2"/>
    <property type="match status" value="1"/>
</dbReference>
<dbReference type="InterPro" id="IPR001757">
    <property type="entry name" value="P_typ_ATPase"/>
</dbReference>
<dbReference type="InterPro" id="IPR023214">
    <property type="entry name" value="HAD_sf"/>
</dbReference>
<dbReference type="EMBL" id="FN543105">
    <property type="protein sequence ID" value="CBA30520.1"/>
    <property type="molecule type" value="Genomic_DNA"/>
</dbReference>
<dbReference type="InterPro" id="IPR023298">
    <property type="entry name" value="ATPase_P-typ_TM_dom_sf"/>
</dbReference>
<evidence type="ECO:0000256" key="6">
    <source>
        <dbReference type="ARBA" id="ARBA00022840"/>
    </source>
</evidence>
<dbReference type="PRINTS" id="PR00943">
    <property type="entry name" value="CUATPASE"/>
</dbReference>
<sequence length="728" mass="75955">MSTETPSPTTIDIGIGGMTCASCVMRVEKALKKVPGVDSATVNLATESARIAVHDAGMEARLRRAVRDAGYEPLAPSAAIDAVDASPWAGFGPVGIGLALCAPLVLPMVGDLFGKDWMLPALWQFLLATPVQFILGARFYKAGWHALLARTGNMDLLVALGTTAGWALSMWLWLSPQWFGAPDHSAHGMPAMEPHLYFEGSAVVVTLVLLGKWLEARAKRQTTAAIRALHSLRPDTAHLMGRDGEVDVPVAEVLVGDKIVVKPGERFPVDGTLLEGRTQVDESMLTGEPLPVAKDVGAKLTGGSINGEGRVVLLVRAVGVDTVLSSIIRLVEDAQAAKAPIQRLVDQVSAVFVPVVLVIALVTLLGWYFTGHSFEVALIHAVAVLVIACPCALGLATPAAIMAGTGVAAKFGILIKDAQALEVAHTVNVVAFDKTGTLTVGQPRLTALVPVGLTNDEALALAAGLQSGSEHPLARAVLQAAKDKALTMTVPTDVQAVAGRGTQGKVGERTLLLGSLRWMAELGVDMAPVAAQAADLQMSGATVSAMAEQQSGGVKLLALLAFADEPKPGAKEALAALKARGIQTVMISGDNRGAAEAMAKRLGLDSKDVLAEVLPGDKAAKVAALKAGGKVVAMVGDGVNDAPALAAADVGMAMANPNGGGTDVAMHAAGITLMRGDPLLVAAALDISRRTVSKIRQNLFWAFVTTRPAFPWRRWATSARWWQVPPWH</sequence>